<comment type="similarity">
    <text evidence="1 6">Belongs to the bacterial solute-binding protein 9 family.</text>
</comment>
<feature type="region of interest" description="Disordered" evidence="7">
    <location>
        <begin position="114"/>
        <end position="144"/>
    </location>
</feature>
<dbReference type="GO" id="GO:0046872">
    <property type="term" value="F:metal ion binding"/>
    <property type="evidence" value="ECO:0007669"/>
    <property type="project" value="InterPro"/>
</dbReference>
<evidence type="ECO:0000256" key="1">
    <source>
        <dbReference type="ARBA" id="ARBA00011028"/>
    </source>
</evidence>
<dbReference type="InterPro" id="IPR006127">
    <property type="entry name" value="ZnuA-like"/>
</dbReference>
<reference evidence="11" key="2">
    <citation type="submission" date="2017-05" db="EMBL/GenBank/DDBJ databases">
        <title>Whole genome sequence of fish pathogenic bacteria, Photobacterium damselae subsp. piscicida, strain 91-197, isolated from hybrid striped bass (Morone sp.) in USA.</title>
        <authorList>
            <person name="Teru Y."/>
            <person name="Hikima J."/>
            <person name="Kono T."/>
            <person name="Sakai M."/>
            <person name="Takano T."/>
            <person name="Hawke J.P."/>
            <person name="Takeyama H."/>
            <person name="Aoki T."/>
        </authorList>
    </citation>
    <scope>NUCLEOTIDE SEQUENCE [LARGE SCALE GENOMIC DNA]</scope>
    <source>
        <strain evidence="11">91-197</strain>
    </source>
</reference>
<accession>A0A5F0YPQ2</accession>
<dbReference type="PRINTS" id="PR00691">
    <property type="entry name" value="ADHESINB"/>
</dbReference>
<keyword evidence="5" id="KW-0862">Zinc</keyword>
<evidence type="ECO:0000256" key="6">
    <source>
        <dbReference type="RuleBase" id="RU003512"/>
    </source>
</evidence>
<dbReference type="NCBIfam" id="NF007091">
    <property type="entry name" value="PRK09545.1"/>
    <property type="match status" value="1"/>
</dbReference>
<proteinExistence type="inferred from homology"/>
<dbReference type="PANTHER" id="PTHR42953:SF3">
    <property type="entry name" value="HIGH-AFFINITY ZINC UPTAKE SYSTEM PROTEIN ZNUA"/>
    <property type="match status" value="1"/>
</dbReference>
<evidence type="ECO:0000256" key="2">
    <source>
        <dbReference type="ARBA" id="ARBA00015915"/>
    </source>
</evidence>
<keyword evidence="5" id="KW-0864">Zinc transport</keyword>
<organism evidence="10 12">
    <name type="scientific">Photobacterium damsela subsp. piscicida</name>
    <name type="common">Pasteurella piscicida</name>
    <dbReference type="NCBI Taxonomy" id="38294"/>
    <lineage>
        <taxon>Bacteria</taxon>
        <taxon>Pseudomonadati</taxon>
        <taxon>Pseudomonadota</taxon>
        <taxon>Gammaproteobacteria</taxon>
        <taxon>Vibrionales</taxon>
        <taxon>Vibrionaceae</taxon>
        <taxon>Photobacterium</taxon>
    </lineage>
</organism>
<evidence type="ECO:0000256" key="7">
    <source>
        <dbReference type="SAM" id="MobiDB-lite"/>
    </source>
</evidence>
<keyword evidence="5" id="KW-0406">Ion transport</keyword>
<dbReference type="PANTHER" id="PTHR42953">
    <property type="entry name" value="HIGH-AFFINITY ZINC UPTAKE SYSTEM PROTEIN ZNUA-RELATED"/>
    <property type="match status" value="1"/>
</dbReference>
<feature type="chain" id="PRO_5041610971" description="High-affinity zinc uptake system protein ZnuA" evidence="8">
    <location>
        <begin position="22"/>
        <end position="313"/>
    </location>
</feature>
<evidence type="ECO:0000256" key="8">
    <source>
        <dbReference type="SAM" id="SignalP"/>
    </source>
</evidence>
<reference evidence="9" key="1">
    <citation type="journal article" date="2017" name="Genome Announc.">
        <title>Whole-Genome Sequence of Photobacterium damselae subsp. piscicida Strain 91-197, Isolated from Hybrid Striped Bass (Morone sp.) in the United States.</title>
        <authorList>
            <person name="Teru Y."/>
            <person name="Hikima J."/>
            <person name="Kono T."/>
            <person name="Sakai M."/>
            <person name="Takano T."/>
            <person name="Hawke J.P."/>
            <person name="Takeyama H."/>
            <person name="Aoki T."/>
        </authorList>
    </citation>
    <scope>NUCLEOTIDE SEQUENCE</scope>
    <source>
        <strain evidence="9">91-197</strain>
    </source>
</reference>
<dbReference type="Gene3D" id="3.40.50.1980">
    <property type="entry name" value="Nitrogenase molybdenum iron protein domain"/>
    <property type="match status" value="2"/>
</dbReference>
<dbReference type="GO" id="GO:0007155">
    <property type="term" value="P:cell adhesion"/>
    <property type="evidence" value="ECO:0007669"/>
    <property type="project" value="InterPro"/>
</dbReference>
<dbReference type="RefSeq" id="WP_096498174.1">
    <property type="nucleotide sequence ID" value="NZ_AP018045.1"/>
</dbReference>
<feature type="signal peptide" evidence="8">
    <location>
        <begin position="1"/>
        <end position="21"/>
    </location>
</feature>
<protein>
    <recommendedName>
        <fullName evidence="2">High-affinity zinc uptake system protein ZnuA</fullName>
    </recommendedName>
</protein>
<keyword evidence="4 8" id="KW-0732">Signal</keyword>
<dbReference type="EMBL" id="AP018045">
    <property type="protein sequence ID" value="BAX52451.1"/>
    <property type="molecule type" value="Genomic_DNA"/>
</dbReference>
<name>A0A5F0YPQ2_PHODP</name>
<feature type="compositionally biased region" description="Basic and acidic residues" evidence="7">
    <location>
        <begin position="119"/>
        <end position="144"/>
    </location>
</feature>
<dbReference type="EMBL" id="CP061854">
    <property type="protein sequence ID" value="QOD55739.1"/>
    <property type="molecule type" value="Genomic_DNA"/>
</dbReference>
<evidence type="ECO:0000256" key="3">
    <source>
        <dbReference type="ARBA" id="ARBA00022448"/>
    </source>
</evidence>
<evidence type="ECO:0000256" key="4">
    <source>
        <dbReference type="ARBA" id="ARBA00022729"/>
    </source>
</evidence>
<dbReference type="GO" id="GO:0006829">
    <property type="term" value="P:zinc ion transport"/>
    <property type="evidence" value="ECO:0007669"/>
    <property type="project" value="UniProtKB-KW"/>
</dbReference>
<dbReference type="InterPro" id="IPR006129">
    <property type="entry name" value="AdhesinB"/>
</dbReference>
<dbReference type="SUPFAM" id="SSF53807">
    <property type="entry name" value="Helical backbone' metal receptor"/>
    <property type="match status" value="1"/>
</dbReference>
<dbReference type="InterPro" id="IPR050492">
    <property type="entry name" value="Bact_metal-bind_prot9"/>
</dbReference>
<gene>
    <name evidence="10" type="primary">znuA</name>
    <name evidence="10" type="ORF">IC627_10470</name>
    <name evidence="9" type="ORF">PDPUS_1_01077</name>
</gene>
<evidence type="ECO:0000313" key="11">
    <source>
        <dbReference type="Proteomes" id="UP000218676"/>
    </source>
</evidence>
<dbReference type="Pfam" id="PF01297">
    <property type="entry name" value="ZnuA"/>
    <property type="match status" value="1"/>
</dbReference>
<evidence type="ECO:0000313" key="10">
    <source>
        <dbReference type="EMBL" id="QOD55739.1"/>
    </source>
</evidence>
<reference evidence="10 12" key="3">
    <citation type="submission" date="2020-09" db="EMBL/GenBank/DDBJ databases">
        <title>Complete, closed and curated genome sequences of Photobacterium damselae subsp. piscicida isolates from Australia indicate localised evolution and additional plasmid-borne pathogenicity mechanisms.</title>
        <authorList>
            <person name="Baseggio L."/>
            <person name="Silayeva O."/>
            <person name="Buller N."/>
            <person name="Landos M."/>
            <person name="Engelstaedter J."/>
            <person name="Barnes A.C."/>
        </authorList>
    </citation>
    <scope>NUCLEOTIDE SEQUENCE [LARGE SCALE GENOMIC DNA]</scope>
    <source>
        <strain evidence="10 12">AS-16-0540-1</strain>
    </source>
</reference>
<keyword evidence="3 6" id="KW-0813">Transport</keyword>
<evidence type="ECO:0000313" key="12">
    <source>
        <dbReference type="Proteomes" id="UP000516656"/>
    </source>
</evidence>
<dbReference type="Proteomes" id="UP000516656">
    <property type="component" value="Chromosome 1"/>
</dbReference>
<evidence type="ECO:0000313" key="9">
    <source>
        <dbReference type="EMBL" id="BAX52451.1"/>
    </source>
</evidence>
<dbReference type="PRINTS" id="PR00690">
    <property type="entry name" value="ADHESNFAMILY"/>
</dbReference>
<sequence>MRRLLSFCGAGAMIFSSLATAHELNVVTTVQPLNLIVSELTAGVAHSEAILPAGTSPHDYALRPSDVKKIKNADLVIWVGPQLESFLKKVLQGNSKNLALTEQAGIDFRHYGEEDEHEHEEYHHEDGMENAEHDHHDHEHHHEGIDPHVWLGPKQAIEVAKVITQQLVKQDPLHKEQYEANLSCFTSEVNQTITQLTNELKPLAGHGYYVFHDGYGYFEEQFGLKNLGHFTVEPDRRPGAKTLMNIRQALQAHQAYCVFSEPQFSPAVVDSVVNGTEVKVGTLDPMATGIVAGKGGYVRFLQQLGQSFTKCLK</sequence>
<dbReference type="AlphaFoldDB" id="A0A5F0YPQ2"/>
<evidence type="ECO:0000256" key="5">
    <source>
        <dbReference type="ARBA" id="ARBA00022906"/>
    </source>
</evidence>
<dbReference type="Proteomes" id="UP000218676">
    <property type="component" value="Chromosome 1"/>
</dbReference>
<dbReference type="InterPro" id="IPR006128">
    <property type="entry name" value="Lipoprotein_PsaA-like"/>
</dbReference>
<dbReference type="FunFam" id="3.40.50.1980:FF:000006">
    <property type="entry name" value="Zinc ABC transporter substrate-binding protein ZnuA"/>
    <property type="match status" value="1"/>
</dbReference>